<keyword evidence="1" id="KW-0175">Coiled coil</keyword>
<reference evidence="3 4" key="1">
    <citation type="journal article" date="2015" name="Nature">
        <title>rRNA introns, odd ribosomes, and small enigmatic genomes across a large radiation of phyla.</title>
        <authorList>
            <person name="Brown C.T."/>
            <person name="Hug L.A."/>
            <person name="Thomas B.C."/>
            <person name="Sharon I."/>
            <person name="Castelle C.J."/>
            <person name="Singh A."/>
            <person name="Wilkins M.J."/>
            <person name="Williams K.H."/>
            <person name="Banfield J.F."/>
        </authorList>
    </citation>
    <scope>NUCLEOTIDE SEQUENCE [LARGE SCALE GENOMIC DNA]</scope>
</reference>
<comment type="caution">
    <text evidence="3">The sequence shown here is derived from an EMBL/GenBank/DDBJ whole genome shotgun (WGS) entry which is preliminary data.</text>
</comment>
<gene>
    <name evidence="3" type="ORF">UU72_C0053G0006</name>
</gene>
<keyword evidence="2" id="KW-0472">Membrane</keyword>
<evidence type="ECO:0000313" key="4">
    <source>
        <dbReference type="Proteomes" id="UP000034163"/>
    </source>
</evidence>
<dbReference type="AlphaFoldDB" id="A0A0G0WQ09"/>
<evidence type="ECO:0000256" key="1">
    <source>
        <dbReference type="SAM" id="Coils"/>
    </source>
</evidence>
<proteinExistence type="predicted"/>
<name>A0A0G0WQ09_UNCKA</name>
<feature type="coiled-coil region" evidence="1">
    <location>
        <begin position="264"/>
        <end position="302"/>
    </location>
</feature>
<evidence type="ECO:0000313" key="3">
    <source>
        <dbReference type="EMBL" id="KKS14157.1"/>
    </source>
</evidence>
<organism evidence="3 4">
    <name type="scientific">candidate division WWE3 bacterium GW2011_GWB1_41_6</name>
    <dbReference type="NCBI Taxonomy" id="1619112"/>
    <lineage>
        <taxon>Bacteria</taxon>
        <taxon>Katanobacteria</taxon>
    </lineage>
</organism>
<keyword evidence="2" id="KW-0812">Transmembrane</keyword>
<dbReference type="Proteomes" id="UP000034163">
    <property type="component" value="Unassembled WGS sequence"/>
</dbReference>
<evidence type="ECO:0000256" key="2">
    <source>
        <dbReference type="SAM" id="Phobius"/>
    </source>
</evidence>
<sequence>MKWQKKGIVGILANPFILIALVILIAIIAFNVPSGKFLSIFSSISFAGRGWNVEVSDARIQSNGYPCSPGSASYTFEGETLVMSGSASGSQSQGCVGPGRVVATTDITNDDEVMVLFDGYGTASAGGSSASGSYSLITSVIDVNGIELSQAKEVAASSRGVTSASASFEPQIFSFKNNFDGTWSSIQSFGIGDVFIKKETMVMTPPIKLRLISEASVGLSDGSASANGISRFYNVVFKENGFAVCKADEVLVDKVCQTLSSILLKNEEAIKESFDEKLARIEAELLAKNQGLTEDLTKLQAQLEQQGITQHEIDLLKVQIAILENELKTDPNNQLLQNQLDELKSQDLAGKIASLQSELDGAKQQLADVQAGDKTVVNVIEANEKIQEPNIIKRFFNRLIAWMQNLFA</sequence>
<keyword evidence="2" id="KW-1133">Transmembrane helix</keyword>
<dbReference type="EMBL" id="LCBS01000053">
    <property type="protein sequence ID" value="KKS14157.1"/>
    <property type="molecule type" value="Genomic_DNA"/>
</dbReference>
<protein>
    <submittedName>
        <fullName evidence="3">Uncharacterized protein</fullName>
    </submittedName>
</protein>
<feature type="transmembrane region" description="Helical" evidence="2">
    <location>
        <begin position="7"/>
        <end position="30"/>
    </location>
</feature>
<accession>A0A0G0WQ09</accession>
<feature type="coiled-coil region" evidence="1">
    <location>
        <begin position="345"/>
        <end position="372"/>
    </location>
</feature>